<dbReference type="SUPFAM" id="SSF50814">
    <property type="entry name" value="Lipocalins"/>
    <property type="match status" value="1"/>
</dbReference>
<dbReference type="Pfam" id="PF09148">
    <property type="entry name" value="DUF1934"/>
    <property type="match status" value="1"/>
</dbReference>
<proteinExistence type="predicted"/>
<gene>
    <name evidence="1" type="ORF">KKC1_28990</name>
</gene>
<evidence type="ECO:0000313" key="1">
    <source>
        <dbReference type="EMBL" id="GAW93772.1"/>
    </source>
</evidence>
<dbReference type="InterPro" id="IPR015231">
    <property type="entry name" value="DUF1934"/>
</dbReference>
<organism evidence="1 2">
    <name type="scientific">Calderihabitans maritimus</name>
    <dbReference type="NCBI Taxonomy" id="1246530"/>
    <lineage>
        <taxon>Bacteria</taxon>
        <taxon>Bacillati</taxon>
        <taxon>Bacillota</taxon>
        <taxon>Clostridia</taxon>
        <taxon>Neomoorellales</taxon>
        <taxon>Calderihabitantaceae</taxon>
        <taxon>Calderihabitans</taxon>
    </lineage>
</organism>
<name>A0A1Z5HW59_9FIRM</name>
<dbReference type="EMBL" id="BDGJ01000168">
    <property type="protein sequence ID" value="GAW93772.1"/>
    <property type="molecule type" value="Genomic_DNA"/>
</dbReference>
<dbReference type="Gene3D" id="2.40.128.20">
    <property type="match status" value="1"/>
</dbReference>
<dbReference type="OrthoDB" id="1680906at2"/>
<dbReference type="RefSeq" id="WP_088554842.1">
    <property type="nucleotide sequence ID" value="NZ_BDGJ01000168.1"/>
</dbReference>
<accession>A0A1Z5HW59</accession>
<comment type="caution">
    <text evidence="1">The sequence shown here is derived from an EMBL/GenBank/DDBJ whole genome shotgun (WGS) entry which is preliminary data.</text>
</comment>
<evidence type="ECO:0000313" key="2">
    <source>
        <dbReference type="Proteomes" id="UP000197032"/>
    </source>
</evidence>
<reference evidence="2" key="1">
    <citation type="journal article" date="2017" name="Appl. Environ. Microbiol.">
        <title>Genomic analysis of Calderihabitans maritimus KKC1, a thermophilic hydrogenogenic carboxydotrophic bacterium isolated from marine sediment.</title>
        <authorList>
            <person name="Omae K."/>
            <person name="Yoneda Y."/>
            <person name="Fukuyama Y."/>
            <person name="Yoshida T."/>
            <person name="Sako Y."/>
        </authorList>
    </citation>
    <scope>NUCLEOTIDE SEQUENCE [LARGE SCALE GENOMIC DNA]</scope>
    <source>
        <strain evidence="2">KKC1</strain>
    </source>
</reference>
<keyword evidence="2" id="KW-1185">Reference proteome</keyword>
<dbReference type="InterPro" id="IPR012674">
    <property type="entry name" value="Calycin"/>
</dbReference>
<protein>
    <submittedName>
        <fullName evidence="1">Uncharacterized protein conserved in bacteria</fullName>
    </submittedName>
</protein>
<dbReference type="AlphaFoldDB" id="A0A1Z5HW59"/>
<sequence length="140" mass="15985">MKKDVWVRVKGVQRNERGEEDIIELITEGRLFRKEDSYYIIYRETAISGMEGTTTSLKVEPSRVTLNRMGASEQKQTFEEGLLHTGSYITAFGTFHMSVITSRVDVDLTDDGGSINLEYELQVGREKISDNKLSIMVENR</sequence>
<dbReference type="Proteomes" id="UP000197032">
    <property type="component" value="Unassembled WGS sequence"/>
</dbReference>